<dbReference type="PIRSF" id="PIRSF037239">
    <property type="entry name" value="Exonuclease_Xrn2"/>
    <property type="match status" value="1"/>
</dbReference>
<feature type="domain" description="Xrn1 helical" evidence="17">
    <location>
        <begin position="317"/>
        <end position="865"/>
    </location>
</feature>
<evidence type="ECO:0000256" key="9">
    <source>
        <dbReference type="ARBA" id="ARBA00023015"/>
    </source>
</evidence>
<protein>
    <recommendedName>
        <fullName evidence="14">5'-3' exoribonuclease</fullName>
        <ecNumber evidence="14">3.1.13.-</ecNumber>
    </recommendedName>
</protein>
<comment type="function">
    <text evidence="14">Possesses 5'-&gt;3' exoribonuclease activity. May promote termination of transcription by RNA polymerase II.</text>
</comment>
<feature type="region of interest" description="Disordered" evidence="15">
    <location>
        <begin position="993"/>
        <end position="1046"/>
    </location>
</feature>
<dbReference type="Pfam" id="PF17846">
    <property type="entry name" value="XRN_M"/>
    <property type="match status" value="1"/>
</dbReference>
<feature type="compositionally biased region" description="Gly residues" evidence="15">
    <location>
        <begin position="993"/>
        <end position="1016"/>
    </location>
</feature>
<evidence type="ECO:0000256" key="15">
    <source>
        <dbReference type="SAM" id="MobiDB-lite"/>
    </source>
</evidence>
<dbReference type="AlphaFoldDB" id="A0AAV5QG07"/>
<accession>A0AAV5QG07</accession>
<proteinExistence type="inferred from homology"/>
<dbReference type="InterPro" id="IPR041412">
    <property type="entry name" value="Xrn1_helical"/>
</dbReference>
<keyword evidence="11" id="KW-0539">Nucleus</keyword>
<dbReference type="PANTHER" id="PTHR12341">
    <property type="entry name" value="5'-&gt;3' EXORIBONUCLEASE"/>
    <property type="match status" value="1"/>
</dbReference>
<dbReference type="RefSeq" id="XP_064850651.1">
    <property type="nucleotide sequence ID" value="XM_064994579.1"/>
</dbReference>
<dbReference type="EC" id="3.1.13.-" evidence="14"/>
<feature type="compositionally biased region" description="Low complexity" evidence="15">
    <location>
        <begin position="1017"/>
        <end position="1026"/>
    </location>
</feature>
<dbReference type="FunFam" id="3.40.50.12390:FF:000005">
    <property type="entry name" value="5'-3' exoribonuclease 2"/>
    <property type="match status" value="1"/>
</dbReference>
<dbReference type="Gene3D" id="1.25.40.1050">
    <property type="match status" value="1"/>
</dbReference>
<evidence type="ECO:0000256" key="13">
    <source>
        <dbReference type="ARBA" id="ARBA00046943"/>
    </source>
</evidence>
<keyword evidence="19" id="KW-1185">Reference proteome</keyword>
<evidence type="ECO:0000256" key="6">
    <source>
        <dbReference type="ARBA" id="ARBA00022722"/>
    </source>
</evidence>
<dbReference type="GO" id="GO:0005634">
    <property type="term" value="C:nucleus"/>
    <property type="evidence" value="ECO:0007669"/>
    <property type="project" value="UniProtKB-SubCell"/>
</dbReference>
<feature type="region of interest" description="Disordered" evidence="15">
    <location>
        <begin position="490"/>
        <end position="567"/>
    </location>
</feature>
<dbReference type="GO" id="GO:0003723">
    <property type="term" value="F:RNA binding"/>
    <property type="evidence" value="ECO:0007669"/>
    <property type="project" value="TreeGrafter"/>
</dbReference>
<dbReference type="InterPro" id="IPR017151">
    <property type="entry name" value="Xrn2/3/4"/>
</dbReference>
<evidence type="ECO:0000259" key="16">
    <source>
        <dbReference type="Pfam" id="PF03159"/>
    </source>
</evidence>
<dbReference type="GO" id="GO:0004534">
    <property type="term" value="F:5'-3' RNA exonuclease activity"/>
    <property type="evidence" value="ECO:0007669"/>
    <property type="project" value="UniProtKB-UniRule"/>
</dbReference>
<evidence type="ECO:0000256" key="7">
    <source>
        <dbReference type="ARBA" id="ARBA00022801"/>
    </source>
</evidence>
<evidence type="ECO:0000256" key="12">
    <source>
        <dbReference type="ARBA" id="ARBA00046137"/>
    </source>
</evidence>
<evidence type="ECO:0000256" key="4">
    <source>
        <dbReference type="ARBA" id="ARBA00022552"/>
    </source>
</evidence>
<keyword evidence="3" id="KW-0806">Transcription termination</keyword>
<evidence type="ECO:0000256" key="5">
    <source>
        <dbReference type="ARBA" id="ARBA00022664"/>
    </source>
</evidence>
<gene>
    <name evidence="18" type="ORF">DASC09_009760</name>
</gene>
<dbReference type="GO" id="GO:0006364">
    <property type="term" value="P:rRNA processing"/>
    <property type="evidence" value="ECO:0007669"/>
    <property type="project" value="UniProtKB-KW"/>
</dbReference>
<evidence type="ECO:0000256" key="1">
    <source>
        <dbReference type="ARBA" id="ARBA00004123"/>
    </source>
</evidence>
<keyword evidence="10" id="KW-0804">Transcription</keyword>
<evidence type="ECO:0000256" key="11">
    <source>
        <dbReference type="ARBA" id="ARBA00023242"/>
    </source>
</evidence>
<comment type="function">
    <text evidence="12">Possesses 5'-&gt;3' exoribonuclease activity. Required for the processing of nuclear mRNA and rRNA precursors. May promote the termination of transcription by RNA polymerase II. Essential for vegetative cell growth and chromosome segregation.</text>
</comment>
<dbReference type="Pfam" id="PF03159">
    <property type="entry name" value="XRN_N"/>
    <property type="match status" value="1"/>
</dbReference>
<dbReference type="InterPro" id="IPR004859">
    <property type="entry name" value="Xrn1_N"/>
</dbReference>
<evidence type="ECO:0000313" key="19">
    <source>
        <dbReference type="Proteomes" id="UP001360560"/>
    </source>
</evidence>
<keyword evidence="4" id="KW-0698">rRNA processing</keyword>
<dbReference type="PANTHER" id="PTHR12341:SF41">
    <property type="entry name" value="5'-3' EXORIBONUCLEASE 2"/>
    <property type="match status" value="1"/>
</dbReference>
<dbReference type="EMBL" id="BTFZ01000002">
    <property type="protein sequence ID" value="GMM33651.1"/>
    <property type="molecule type" value="Genomic_DNA"/>
</dbReference>
<comment type="caution">
    <text evidence="18">The sequence shown here is derived from an EMBL/GenBank/DDBJ whole genome shotgun (WGS) entry which is preliminary data.</text>
</comment>
<dbReference type="CDD" id="cd18673">
    <property type="entry name" value="PIN_XRN1-2-like"/>
    <property type="match status" value="1"/>
</dbReference>
<organism evidence="18 19">
    <name type="scientific">Saccharomycopsis crataegensis</name>
    <dbReference type="NCBI Taxonomy" id="43959"/>
    <lineage>
        <taxon>Eukaryota</taxon>
        <taxon>Fungi</taxon>
        <taxon>Dikarya</taxon>
        <taxon>Ascomycota</taxon>
        <taxon>Saccharomycotina</taxon>
        <taxon>Saccharomycetes</taxon>
        <taxon>Saccharomycopsidaceae</taxon>
        <taxon>Saccharomycopsis</taxon>
    </lineage>
</organism>
<keyword evidence="6 14" id="KW-0540">Nuclease</keyword>
<feature type="compositionally biased region" description="Acidic residues" evidence="15">
    <location>
        <begin position="522"/>
        <end position="534"/>
    </location>
</feature>
<feature type="compositionally biased region" description="Polar residues" evidence="15">
    <location>
        <begin position="540"/>
        <end position="554"/>
    </location>
</feature>
<evidence type="ECO:0000256" key="10">
    <source>
        <dbReference type="ARBA" id="ARBA00023163"/>
    </source>
</evidence>
<comment type="subunit">
    <text evidence="13">Interacts with RAI1; the interaction is direct, stabilizes RAT1 protein structure and may stimulate its exoribonuclease activity. The interaction also stimulates RAI1 pyrophosphohydrolase activity, probably by recruiting it to mRNA substrates.</text>
</comment>
<feature type="compositionally biased region" description="Polar residues" evidence="15">
    <location>
        <begin position="490"/>
        <end position="502"/>
    </location>
</feature>
<dbReference type="FunFam" id="1.25.40.1050:FF:000002">
    <property type="entry name" value="5'-3' exoribonuclease"/>
    <property type="match status" value="1"/>
</dbReference>
<dbReference type="InterPro" id="IPR027073">
    <property type="entry name" value="5_3_exoribonuclease"/>
</dbReference>
<dbReference type="GO" id="GO:0006397">
    <property type="term" value="P:mRNA processing"/>
    <property type="evidence" value="ECO:0007669"/>
    <property type="project" value="UniProtKB-UniRule"/>
</dbReference>
<evidence type="ECO:0000256" key="2">
    <source>
        <dbReference type="ARBA" id="ARBA00006994"/>
    </source>
</evidence>
<dbReference type="Proteomes" id="UP001360560">
    <property type="component" value="Unassembled WGS sequence"/>
</dbReference>
<comment type="similarity">
    <text evidence="2 14">Belongs to the 5'-3' exonuclease family. XRN2/RAT1 subfamily.</text>
</comment>
<evidence type="ECO:0000256" key="8">
    <source>
        <dbReference type="ARBA" id="ARBA00022839"/>
    </source>
</evidence>
<keyword evidence="5 14" id="KW-0507">mRNA processing</keyword>
<keyword evidence="8 14" id="KW-0269">Exonuclease</keyword>
<evidence type="ECO:0000259" key="17">
    <source>
        <dbReference type="Pfam" id="PF17846"/>
    </source>
</evidence>
<reference evidence="18 19" key="1">
    <citation type="journal article" date="2023" name="Elife">
        <title>Identification of key yeast species and microbe-microbe interactions impacting larval growth of Drosophila in the wild.</title>
        <authorList>
            <person name="Mure A."/>
            <person name="Sugiura Y."/>
            <person name="Maeda R."/>
            <person name="Honda K."/>
            <person name="Sakurai N."/>
            <person name="Takahashi Y."/>
            <person name="Watada M."/>
            <person name="Katoh T."/>
            <person name="Gotoh A."/>
            <person name="Gotoh Y."/>
            <person name="Taniguchi I."/>
            <person name="Nakamura K."/>
            <person name="Hayashi T."/>
            <person name="Katayama T."/>
            <person name="Uemura T."/>
            <person name="Hattori Y."/>
        </authorList>
    </citation>
    <scope>NUCLEOTIDE SEQUENCE [LARGE SCALE GENOMIC DNA]</scope>
    <source>
        <strain evidence="18 19">SC-9</strain>
    </source>
</reference>
<feature type="domain" description="Xrn1 N-terminal" evidence="16">
    <location>
        <begin position="1"/>
        <end position="249"/>
    </location>
</feature>
<keyword evidence="7 14" id="KW-0378">Hydrolase</keyword>
<name>A0AAV5QG07_9ASCO</name>
<keyword evidence="9" id="KW-0805">Transcription regulation</keyword>
<dbReference type="GeneID" id="90071630"/>
<evidence type="ECO:0000256" key="14">
    <source>
        <dbReference type="PIRNR" id="PIRNR037239"/>
    </source>
</evidence>
<sequence length="1046" mass="120039">MGVPAFFRWISNKYPKIISPVVEDNSDFDNPNPNGELDNLYLDMNGIVHPCSHPENKPPPENEAQMMLDIFKYTDRLIKMARPRKVLMIAIDGVAPRAKMNQQRSRRFRSARDARIKKEQIEKEMDYKRSSEILKGKIIDDSVKSDHVHWDSNAITPGTPFMDILASSLRYWVAYKLSHDDDWANLQVILSDSSVPGEGEHKIMNFIRSQRLDPQYNPNTTHSIYGLDADLIFLGLATHEPHFRILREDVFAKFSQGSNNRNLSLQEQMFMSEEEKKEIKRKESEKPFLWLNTHILREYLKVELMTGIQIPQLHRNLDFERCLDDWIFLCFFIGNDFLPSIPSISVRDNSIDMLVQLWKQNLPYLFNNKKKFNNDYYLTRDGEINLPAVEVLLKSLAAMEDGILRKKHSQEVAQAEFEKRKKVMRDQNKNSVYKGYKLNEDKQFVNQATEANQNMALYSVSDNKIINNVSAKGAKDLIKDQSIVKSKQTLTLEESNKKSQSAAAALRERLATNSKKRKLEETETEATTEDASEEPESKQAAITQGKDSYDPSETTGDDEKIAYEVPNSQTGKTYDNYDLIRVWEPGYSNRYYKIKFNLVDDEQVLPFKKQLLYHYLEGISWVLLYYYQGCPSWNWYYPYHYAPFASDFGCLDFQKDVKIKFDEGTPFRPFEQLMSVLPADSSHNLPEVFHDLMKNADSEIIEYYPEHFDIDMNGSKMPWHGVPLLPFINEKKLLHHVSSKYDLLTEAESFRNQNRSELILISKKNKWYKTWAKELFEEGKDKISFGAKKTNISGIVAKSPEYDFVGSTEFPLYENCEDNPFPDTINNQLFIKVGYDFYSNVDGKRNKSMILNGYIDPIQVLTQDDKNAILYGGQGYAVRQKKGFTHQQNTHINFAITVGPPKGKINIYHNRPGGYLGLLRSNEQRQIHERQLNSGVDLYSQMQQHNFQNPVPGPGYNGGPVHGGPVHGGPVHGGPGYGGPGYGGPGYNNFNQGRGGFNGRGRGNGFNNRGRGGYNNRGGYNPRGRGNLTGGPHRQGYLPPNNQRHF</sequence>
<evidence type="ECO:0000256" key="3">
    <source>
        <dbReference type="ARBA" id="ARBA00022472"/>
    </source>
</evidence>
<evidence type="ECO:0000313" key="18">
    <source>
        <dbReference type="EMBL" id="GMM33651.1"/>
    </source>
</evidence>
<dbReference type="Gene3D" id="3.40.50.12390">
    <property type="match status" value="2"/>
</dbReference>
<comment type="subcellular location">
    <subcellularLocation>
        <location evidence="1">Nucleus</location>
    </subcellularLocation>
</comment>
<dbReference type="GO" id="GO:0000956">
    <property type="term" value="P:nuclear-transcribed mRNA catabolic process"/>
    <property type="evidence" value="ECO:0007669"/>
    <property type="project" value="TreeGrafter"/>
</dbReference>
<dbReference type="GO" id="GO:0006353">
    <property type="term" value="P:DNA-templated transcription termination"/>
    <property type="evidence" value="ECO:0007669"/>
    <property type="project" value="UniProtKB-KW"/>
</dbReference>